<name>A0ABU5CKS2_9BACI</name>
<keyword evidence="3" id="KW-1185">Reference proteome</keyword>
<keyword evidence="1" id="KW-0812">Transmembrane</keyword>
<comment type="caution">
    <text evidence="2">The sequence shown here is derived from an EMBL/GenBank/DDBJ whole genome shotgun (WGS) entry which is preliminary data.</text>
</comment>
<keyword evidence="1" id="KW-1133">Transmembrane helix</keyword>
<evidence type="ECO:0000256" key="1">
    <source>
        <dbReference type="SAM" id="Phobius"/>
    </source>
</evidence>
<dbReference type="PANTHER" id="PTHR39165:SF1">
    <property type="entry name" value="DUF456 DOMAIN-CONTAINING PROTEIN"/>
    <property type="match status" value="1"/>
</dbReference>
<organism evidence="2 3">
    <name type="scientific">Tigheibacillus jepli</name>
    <dbReference type="NCBI Taxonomy" id="3035914"/>
    <lineage>
        <taxon>Bacteria</taxon>
        <taxon>Bacillati</taxon>
        <taxon>Bacillota</taxon>
        <taxon>Bacilli</taxon>
        <taxon>Bacillales</taxon>
        <taxon>Bacillaceae</taxon>
        <taxon>Tigheibacillus</taxon>
    </lineage>
</organism>
<dbReference type="EMBL" id="JAROCA020000003">
    <property type="protein sequence ID" value="MDY0406954.1"/>
    <property type="molecule type" value="Genomic_DNA"/>
</dbReference>
<gene>
    <name evidence="2" type="ORF">P5G51_017845</name>
</gene>
<feature type="transmembrane region" description="Helical" evidence="1">
    <location>
        <begin position="89"/>
        <end position="116"/>
    </location>
</feature>
<evidence type="ECO:0000313" key="3">
    <source>
        <dbReference type="Proteomes" id="UP001228376"/>
    </source>
</evidence>
<keyword evidence="1" id="KW-0472">Membrane</keyword>
<dbReference type="InterPro" id="IPR007403">
    <property type="entry name" value="DUF456"/>
</dbReference>
<protein>
    <submittedName>
        <fullName evidence="2">DUF456 family protein</fullName>
    </submittedName>
</protein>
<reference evidence="2 3" key="1">
    <citation type="submission" date="2023-10" db="EMBL/GenBank/DDBJ databases">
        <title>179-bfca-hs.</title>
        <authorList>
            <person name="Miliotis G."/>
            <person name="Sengupta P."/>
            <person name="Hameed A."/>
            <person name="Chuvochina M."/>
            <person name="Mcdonagh F."/>
            <person name="Simpson A.C."/>
            <person name="Singh N.K."/>
            <person name="Rekha P.D."/>
            <person name="Raman K."/>
            <person name="Hugenholtz P."/>
            <person name="Venkateswaran K."/>
        </authorList>
    </citation>
    <scope>NUCLEOTIDE SEQUENCE [LARGE SCALE GENOMIC DNA]</scope>
    <source>
        <strain evidence="2 3">179-BFC-A-HS</strain>
    </source>
</reference>
<dbReference type="Pfam" id="PF04306">
    <property type="entry name" value="DUF456"/>
    <property type="match status" value="1"/>
</dbReference>
<proteinExistence type="predicted"/>
<feature type="transmembrane region" description="Helical" evidence="1">
    <location>
        <begin position="136"/>
        <end position="159"/>
    </location>
</feature>
<sequence length="161" mass="17398">MVVFHIIVWVLIIALFIASFAGLIFPIIPSSLLIWVGFLLYHFAIDSHALGLFFWIAMAILTLILFGSDMLANSYFVEKSGGGKWAKRLAAVGVIIGAFILPPFGIIIVPFLAVLIVELLQQTPAGTAIKIATGSLIGFLGGTFAKFLIQLVMIGVFVFTI</sequence>
<feature type="transmembrane region" description="Helical" evidence="1">
    <location>
        <begin position="7"/>
        <end position="40"/>
    </location>
</feature>
<dbReference type="RefSeq" id="WP_306067622.1">
    <property type="nucleotide sequence ID" value="NZ_JAROCA020000003.1"/>
</dbReference>
<feature type="transmembrane region" description="Helical" evidence="1">
    <location>
        <begin position="52"/>
        <end position="77"/>
    </location>
</feature>
<dbReference type="Proteomes" id="UP001228376">
    <property type="component" value="Unassembled WGS sequence"/>
</dbReference>
<dbReference type="PANTHER" id="PTHR39165">
    <property type="entry name" value="IG HYPOTHETICAL 17883"/>
    <property type="match status" value="1"/>
</dbReference>
<accession>A0ABU5CKS2</accession>
<evidence type="ECO:0000313" key="2">
    <source>
        <dbReference type="EMBL" id="MDY0406954.1"/>
    </source>
</evidence>